<dbReference type="EMBL" id="JASCZI010091006">
    <property type="protein sequence ID" value="MED6148382.1"/>
    <property type="molecule type" value="Genomic_DNA"/>
</dbReference>
<evidence type="ECO:0000313" key="2">
    <source>
        <dbReference type="Proteomes" id="UP001341840"/>
    </source>
</evidence>
<name>A0ABU6TI15_9FABA</name>
<comment type="caution">
    <text evidence="1">The sequence shown here is derived from an EMBL/GenBank/DDBJ whole genome shotgun (WGS) entry which is preliminary data.</text>
</comment>
<reference evidence="1 2" key="1">
    <citation type="journal article" date="2023" name="Plants (Basel)">
        <title>Bridging the Gap: Combining Genomics and Transcriptomics Approaches to Understand Stylosanthes scabra, an Orphan Legume from the Brazilian Caatinga.</title>
        <authorList>
            <person name="Ferreira-Neto J.R.C."/>
            <person name="da Silva M.D."/>
            <person name="Binneck E."/>
            <person name="de Melo N.F."/>
            <person name="da Silva R.H."/>
            <person name="de Melo A.L.T.M."/>
            <person name="Pandolfi V."/>
            <person name="Bustamante F.O."/>
            <person name="Brasileiro-Vidal A.C."/>
            <person name="Benko-Iseppon A.M."/>
        </authorList>
    </citation>
    <scope>NUCLEOTIDE SEQUENCE [LARGE SCALE GENOMIC DNA]</scope>
    <source>
        <tissue evidence="1">Leaves</tissue>
    </source>
</reference>
<proteinExistence type="predicted"/>
<evidence type="ECO:0000313" key="1">
    <source>
        <dbReference type="EMBL" id="MED6148382.1"/>
    </source>
</evidence>
<gene>
    <name evidence="1" type="ORF">PIB30_052734</name>
</gene>
<protein>
    <submittedName>
        <fullName evidence="1">Uncharacterized protein</fullName>
    </submittedName>
</protein>
<accession>A0ABU6TI15</accession>
<dbReference type="Proteomes" id="UP001341840">
    <property type="component" value="Unassembled WGS sequence"/>
</dbReference>
<sequence>MSSCFGLLPAPDATRNKSEYGLFNQRSASWWCHLIPRLLNVGGMTPPSPMLRCTDQAGRTTILVRHNTHLTSYRNREKISHINFGERPLSSNHTDMQAGYDLRPCSNACFLASYVIGSLDRKPIQPRNPVRPITIYLNLGDLAALELFFSLD</sequence>
<organism evidence="1 2">
    <name type="scientific">Stylosanthes scabra</name>
    <dbReference type="NCBI Taxonomy" id="79078"/>
    <lineage>
        <taxon>Eukaryota</taxon>
        <taxon>Viridiplantae</taxon>
        <taxon>Streptophyta</taxon>
        <taxon>Embryophyta</taxon>
        <taxon>Tracheophyta</taxon>
        <taxon>Spermatophyta</taxon>
        <taxon>Magnoliopsida</taxon>
        <taxon>eudicotyledons</taxon>
        <taxon>Gunneridae</taxon>
        <taxon>Pentapetalae</taxon>
        <taxon>rosids</taxon>
        <taxon>fabids</taxon>
        <taxon>Fabales</taxon>
        <taxon>Fabaceae</taxon>
        <taxon>Papilionoideae</taxon>
        <taxon>50 kb inversion clade</taxon>
        <taxon>dalbergioids sensu lato</taxon>
        <taxon>Dalbergieae</taxon>
        <taxon>Pterocarpus clade</taxon>
        <taxon>Stylosanthes</taxon>
    </lineage>
</organism>
<keyword evidence="2" id="KW-1185">Reference proteome</keyword>